<feature type="transmembrane region" description="Helical" evidence="7">
    <location>
        <begin position="41"/>
        <end position="59"/>
    </location>
</feature>
<feature type="transmembrane region" description="Helical" evidence="7">
    <location>
        <begin position="12"/>
        <end position="29"/>
    </location>
</feature>
<dbReference type="Pfam" id="PF06609">
    <property type="entry name" value="TRI12"/>
    <property type="match status" value="1"/>
</dbReference>
<evidence type="ECO:0000313" key="9">
    <source>
        <dbReference type="Proteomes" id="UP001216150"/>
    </source>
</evidence>
<feature type="compositionally biased region" description="Polar residues" evidence="6">
    <location>
        <begin position="495"/>
        <end position="506"/>
    </location>
</feature>
<dbReference type="GO" id="GO:0022857">
    <property type="term" value="F:transmembrane transporter activity"/>
    <property type="evidence" value="ECO:0007669"/>
    <property type="project" value="InterPro"/>
</dbReference>
<feature type="transmembrane region" description="Helical" evidence="7">
    <location>
        <begin position="290"/>
        <end position="309"/>
    </location>
</feature>
<name>A0AAD6D7V9_9EURO</name>
<feature type="transmembrane region" description="Helical" evidence="7">
    <location>
        <begin position="222"/>
        <end position="243"/>
    </location>
</feature>
<feature type="transmembrane region" description="Helical" evidence="7">
    <location>
        <begin position="185"/>
        <end position="202"/>
    </location>
</feature>
<evidence type="ECO:0000256" key="1">
    <source>
        <dbReference type="ARBA" id="ARBA00004141"/>
    </source>
</evidence>
<comment type="caution">
    <text evidence="8">The sequence shown here is derived from an EMBL/GenBank/DDBJ whole genome shotgun (WGS) entry which is preliminary data.</text>
</comment>
<dbReference type="Gene3D" id="1.20.1250.20">
    <property type="entry name" value="MFS general substrate transporter like domains"/>
    <property type="match status" value="1"/>
</dbReference>
<feature type="transmembrane region" description="Helical" evidence="7">
    <location>
        <begin position="154"/>
        <end position="173"/>
    </location>
</feature>
<dbReference type="AlphaFoldDB" id="A0AAD6D7V9"/>
<evidence type="ECO:0000256" key="4">
    <source>
        <dbReference type="ARBA" id="ARBA00022989"/>
    </source>
</evidence>
<organism evidence="8 9">
    <name type="scientific">Penicillium hetheringtonii</name>
    <dbReference type="NCBI Taxonomy" id="911720"/>
    <lineage>
        <taxon>Eukaryota</taxon>
        <taxon>Fungi</taxon>
        <taxon>Dikarya</taxon>
        <taxon>Ascomycota</taxon>
        <taxon>Pezizomycotina</taxon>
        <taxon>Eurotiomycetes</taxon>
        <taxon>Eurotiomycetidae</taxon>
        <taxon>Eurotiales</taxon>
        <taxon>Aspergillaceae</taxon>
        <taxon>Penicillium</taxon>
    </lineage>
</organism>
<keyword evidence="4 7" id="KW-1133">Transmembrane helix</keyword>
<dbReference type="PANTHER" id="PTHR23501:SF195">
    <property type="entry name" value="PEP5"/>
    <property type="match status" value="1"/>
</dbReference>
<dbReference type="PANTHER" id="PTHR23501">
    <property type="entry name" value="MAJOR FACILITATOR SUPERFAMILY"/>
    <property type="match status" value="1"/>
</dbReference>
<evidence type="ECO:0000256" key="5">
    <source>
        <dbReference type="ARBA" id="ARBA00023136"/>
    </source>
</evidence>
<keyword evidence="9" id="KW-1185">Reference proteome</keyword>
<accession>A0AAD6D7V9</accession>
<keyword evidence="3 7" id="KW-0812">Transmembrane</keyword>
<comment type="subcellular location">
    <subcellularLocation>
        <location evidence="1">Membrane</location>
        <topology evidence="1">Multi-pass membrane protein</topology>
    </subcellularLocation>
</comment>
<evidence type="ECO:0000313" key="8">
    <source>
        <dbReference type="EMBL" id="KAJ5567864.1"/>
    </source>
</evidence>
<protein>
    <submittedName>
        <fullName evidence="8">Siderophore iron transporter</fullName>
    </submittedName>
</protein>
<dbReference type="Proteomes" id="UP001216150">
    <property type="component" value="Unassembled WGS sequence"/>
</dbReference>
<feature type="transmembrane region" description="Helical" evidence="7">
    <location>
        <begin position="112"/>
        <end position="133"/>
    </location>
</feature>
<dbReference type="GO" id="GO:0005886">
    <property type="term" value="C:plasma membrane"/>
    <property type="evidence" value="ECO:0007669"/>
    <property type="project" value="TreeGrafter"/>
</dbReference>
<dbReference type="SUPFAM" id="SSF103473">
    <property type="entry name" value="MFS general substrate transporter"/>
    <property type="match status" value="1"/>
</dbReference>
<evidence type="ECO:0000256" key="2">
    <source>
        <dbReference type="ARBA" id="ARBA00022448"/>
    </source>
</evidence>
<dbReference type="EMBL" id="JAQJAC010000010">
    <property type="protein sequence ID" value="KAJ5567864.1"/>
    <property type="molecule type" value="Genomic_DNA"/>
</dbReference>
<evidence type="ECO:0000256" key="6">
    <source>
        <dbReference type="SAM" id="MobiDB-lite"/>
    </source>
</evidence>
<sequence length="514" mass="55387">MAQVVGGTDKTVWYASCITIMTVALNPPISQAADYWGRKQPLIALSLVGVIGCIVISRAQTSRTIIAGFAILGLNFGCQASICKSSCQPGRRHWAIDGGGLLKDGNLPNYRIFWYIEAGLYAIAALGCLIGYNPPSRELQASLSTSEKLSRLDWVGYLIIAPGLVLFSMALSWSNNPYTWGSPNILGPFIVGVVAMILFIVYEWRFKEDGMLHHGLWHNRNFAVSLLVIFVEGLTFFAANSYFAYEVMVMYDVNILIAGANFAIMFFTGFVFSSIFGLWSSKCKTMRAPLVLGGVFLLLFFILLATAKIDTPRYAFWIYPILSGIALVSIVPLAMVSAQLTVSSELITLASALMTTVRSLGGAIGLAINNVVLNGTLNKELPEEVGKAVLSLGLPSSSLPALISALAAQNKKAVASISGITPEIAEAAFAAMRRAYLASFRNAWIVSAAFCSTMVIASASCFIKEQKTDFDTRIDAPVDTGLHNVQNLPVGMQKSIENSGPKGTSVQHEENVGS</sequence>
<dbReference type="InterPro" id="IPR036259">
    <property type="entry name" value="MFS_trans_sf"/>
</dbReference>
<gene>
    <name evidence="8" type="ORF">N7450_010350</name>
</gene>
<feature type="transmembrane region" description="Helical" evidence="7">
    <location>
        <begin position="315"/>
        <end position="334"/>
    </location>
</feature>
<feature type="region of interest" description="Disordered" evidence="6">
    <location>
        <begin position="493"/>
        <end position="514"/>
    </location>
</feature>
<keyword evidence="2" id="KW-0813">Transport</keyword>
<reference evidence="8 9" key="1">
    <citation type="journal article" date="2023" name="IMA Fungus">
        <title>Comparative genomic study of the Penicillium genus elucidates a diverse pangenome and 15 lateral gene transfer events.</title>
        <authorList>
            <person name="Petersen C."/>
            <person name="Sorensen T."/>
            <person name="Nielsen M.R."/>
            <person name="Sondergaard T.E."/>
            <person name="Sorensen J.L."/>
            <person name="Fitzpatrick D.A."/>
            <person name="Frisvad J.C."/>
            <person name="Nielsen K.L."/>
        </authorList>
    </citation>
    <scope>NUCLEOTIDE SEQUENCE [LARGE SCALE GENOMIC DNA]</scope>
    <source>
        <strain evidence="8 9">IBT 29057</strain>
    </source>
</reference>
<evidence type="ECO:0000256" key="7">
    <source>
        <dbReference type="SAM" id="Phobius"/>
    </source>
</evidence>
<feature type="transmembrane region" description="Helical" evidence="7">
    <location>
        <begin position="346"/>
        <end position="368"/>
    </location>
</feature>
<keyword evidence="5 7" id="KW-0472">Membrane</keyword>
<feature type="transmembrane region" description="Helical" evidence="7">
    <location>
        <begin position="444"/>
        <end position="463"/>
    </location>
</feature>
<evidence type="ECO:0000256" key="3">
    <source>
        <dbReference type="ARBA" id="ARBA00022692"/>
    </source>
</evidence>
<feature type="transmembrane region" description="Helical" evidence="7">
    <location>
        <begin position="255"/>
        <end position="278"/>
    </location>
</feature>
<proteinExistence type="predicted"/>
<dbReference type="InterPro" id="IPR010573">
    <property type="entry name" value="MFS_Str1/Tri12-like"/>
</dbReference>